<organism evidence="2 3">
    <name type="scientific">Phytohabitans flavus</name>
    <dbReference type="NCBI Taxonomy" id="1076124"/>
    <lineage>
        <taxon>Bacteria</taxon>
        <taxon>Bacillati</taxon>
        <taxon>Actinomycetota</taxon>
        <taxon>Actinomycetes</taxon>
        <taxon>Micromonosporales</taxon>
        <taxon>Micromonosporaceae</taxon>
    </lineage>
</organism>
<dbReference type="SUPFAM" id="SSF52096">
    <property type="entry name" value="ClpP/crotonase"/>
    <property type="match status" value="1"/>
</dbReference>
<feature type="region of interest" description="Disordered" evidence="1">
    <location>
        <begin position="1"/>
        <end position="20"/>
    </location>
</feature>
<dbReference type="InterPro" id="IPR029045">
    <property type="entry name" value="ClpP/crotonase-like_dom_sf"/>
</dbReference>
<dbReference type="InterPro" id="IPR053482">
    <property type="entry name" value="DPA-CoA_Dioxygenase"/>
</dbReference>
<accession>A0A6F8XKQ4</accession>
<evidence type="ECO:0000256" key="1">
    <source>
        <dbReference type="SAM" id="MobiDB-lite"/>
    </source>
</evidence>
<evidence type="ECO:0000313" key="2">
    <source>
        <dbReference type="EMBL" id="BCB74392.1"/>
    </source>
</evidence>
<reference evidence="2 3" key="2">
    <citation type="submission" date="2020-03" db="EMBL/GenBank/DDBJ databases">
        <authorList>
            <person name="Ichikawa N."/>
            <person name="Kimura A."/>
            <person name="Kitahashi Y."/>
            <person name="Uohara A."/>
        </authorList>
    </citation>
    <scope>NUCLEOTIDE SEQUENCE [LARGE SCALE GENOMIC DNA]</scope>
    <source>
        <strain evidence="2 3">NBRC 107702</strain>
    </source>
</reference>
<sequence length="446" mass="48989">MEATGIAAPQRAAIEPPTFGGELATDAKALAQYTERVEELLEELPAKPERTAEQQVRAGDIHEAARRQRARFMHIHGDQVYAELTEGQTLHLRLPELVYGAAELFTGLVPTRAQVAQERERVQAAKEGREIDQGIFFGSLLRRTEVATHLTEAMQLPTQQARRLLGEFRRAGSVTLGSVTVERRGAAGHITMSNVKCLNAEDDPSVGDMETAVDLVLLDDDIRVGVLRGGPMTHPRYHGRRVFSAGINLTDLHHGQISYVDFLLRREIGYINKILRGLLVDPDPAAWPQRTVQKPWLAAVDTFAIGGGAQLLTVFDRVIAAADAYFSLPAAQEGIVPGVSNLRLSRHGGGRLARQVILWGRKIYAHEAAGAAFRDEVVEPSSMDSAVEAGVDRLDSPAVVANRAMLNLADEPVDRFHAYLAEFAVRQARRLYSEDVLAKVGRAWAR</sequence>
<protein>
    <recommendedName>
        <fullName evidence="4">Enoyl-CoA hydratase</fullName>
    </recommendedName>
</protein>
<evidence type="ECO:0008006" key="4">
    <source>
        <dbReference type="Google" id="ProtNLM"/>
    </source>
</evidence>
<dbReference type="PANTHER" id="PTHR11941">
    <property type="entry name" value="ENOYL-COA HYDRATASE-RELATED"/>
    <property type="match status" value="1"/>
</dbReference>
<dbReference type="Gene3D" id="1.20.58.1300">
    <property type="match status" value="1"/>
</dbReference>
<dbReference type="Gene3D" id="3.90.226.10">
    <property type="entry name" value="2-enoyl-CoA Hydratase, Chain A, domain 1"/>
    <property type="match status" value="1"/>
</dbReference>
<dbReference type="KEGG" id="pfla:Pflav_008020"/>
<dbReference type="RefSeq" id="WP_173033771.1">
    <property type="nucleotide sequence ID" value="NZ_AP022870.1"/>
</dbReference>
<dbReference type="GO" id="GO:0006635">
    <property type="term" value="P:fatty acid beta-oxidation"/>
    <property type="evidence" value="ECO:0007669"/>
    <property type="project" value="TreeGrafter"/>
</dbReference>
<name>A0A6F8XKQ4_9ACTN</name>
<proteinExistence type="predicted"/>
<dbReference type="GO" id="GO:0003824">
    <property type="term" value="F:catalytic activity"/>
    <property type="evidence" value="ECO:0007669"/>
    <property type="project" value="UniProtKB-ARBA"/>
</dbReference>
<dbReference type="InterPro" id="IPR001753">
    <property type="entry name" value="Enoyl-CoA_hydra/iso"/>
</dbReference>
<dbReference type="PANTHER" id="PTHR11941:SF54">
    <property type="entry name" value="ENOYL-COA HYDRATASE, MITOCHONDRIAL"/>
    <property type="match status" value="1"/>
</dbReference>
<dbReference type="AlphaFoldDB" id="A0A6F8XKQ4"/>
<dbReference type="Proteomes" id="UP000502508">
    <property type="component" value="Chromosome"/>
</dbReference>
<gene>
    <name evidence="2" type="ORF">Pflav_008020</name>
</gene>
<dbReference type="NCBIfam" id="NF042432">
    <property type="entry name" value="DHPACoAdixog_DpgC"/>
    <property type="match status" value="1"/>
</dbReference>
<evidence type="ECO:0000313" key="3">
    <source>
        <dbReference type="Proteomes" id="UP000502508"/>
    </source>
</evidence>
<dbReference type="CDD" id="cd06558">
    <property type="entry name" value="crotonase-like"/>
    <property type="match status" value="1"/>
</dbReference>
<reference evidence="2 3" key="1">
    <citation type="submission" date="2020-03" db="EMBL/GenBank/DDBJ databases">
        <title>Whole genome shotgun sequence of Phytohabitans flavus NBRC 107702.</title>
        <authorList>
            <person name="Komaki H."/>
            <person name="Tamura T."/>
        </authorList>
    </citation>
    <scope>NUCLEOTIDE SEQUENCE [LARGE SCALE GENOMIC DNA]</scope>
    <source>
        <strain evidence="2 3">NBRC 107702</strain>
    </source>
</reference>
<dbReference type="EMBL" id="AP022870">
    <property type="protein sequence ID" value="BCB74392.1"/>
    <property type="molecule type" value="Genomic_DNA"/>
</dbReference>
<keyword evidence="3" id="KW-1185">Reference proteome</keyword>
<dbReference type="Pfam" id="PF00378">
    <property type="entry name" value="ECH_1"/>
    <property type="match status" value="1"/>
</dbReference>